<dbReference type="InterPro" id="IPR000719">
    <property type="entry name" value="Prot_kinase_dom"/>
</dbReference>
<dbReference type="EMBL" id="BFAA01004654">
    <property type="protein sequence ID" value="GCB70020.1"/>
    <property type="molecule type" value="Genomic_DNA"/>
</dbReference>
<evidence type="ECO:0000313" key="9">
    <source>
        <dbReference type="EMBL" id="GCB70020.1"/>
    </source>
</evidence>
<keyword evidence="10" id="KW-1185">Reference proteome</keyword>
<dbReference type="InterPro" id="IPR011990">
    <property type="entry name" value="TPR-like_helical_dom_sf"/>
</dbReference>
<feature type="domain" description="Protein kinase" evidence="8">
    <location>
        <begin position="561"/>
        <end position="826"/>
    </location>
</feature>
<dbReference type="FunFam" id="1.10.510.10:FF:000224">
    <property type="entry name" value="serine/threonine-protein kinase mph1 isoform X1"/>
    <property type="match status" value="1"/>
</dbReference>
<keyword evidence="5 6" id="KW-0067">ATP-binding</keyword>
<dbReference type="CDD" id="cd14131">
    <property type="entry name" value="PKc_Mps1"/>
    <property type="match status" value="1"/>
</dbReference>
<evidence type="ECO:0000259" key="8">
    <source>
        <dbReference type="PROSITE" id="PS50011"/>
    </source>
</evidence>
<accession>A0A401PA99</accession>
<dbReference type="PROSITE" id="PS00107">
    <property type="entry name" value="PROTEIN_KINASE_ATP"/>
    <property type="match status" value="1"/>
</dbReference>
<feature type="binding site" evidence="6">
    <location>
        <position position="589"/>
    </location>
    <ligand>
        <name>ATP</name>
        <dbReference type="ChEBI" id="CHEBI:30616"/>
    </ligand>
</feature>
<dbReference type="Gene3D" id="1.25.40.10">
    <property type="entry name" value="Tetratricopeptide repeat domain"/>
    <property type="match status" value="1"/>
</dbReference>
<organism evidence="9 10">
    <name type="scientific">Scyliorhinus torazame</name>
    <name type="common">Cloudy catshark</name>
    <name type="synonym">Catulus torazame</name>
    <dbReference type="NCBI Taxonomy" id="75743"/>
    <lineage>
        <taxon>Eukaryota</taxon>
        <taxon>Metazoa</taxon>
        <taxon>Chordata</taxon>
        <taxon>Craniata</taxon>
        <taxon>Vertebrata</taxon>
        <taxon>Chondrichthyes</taxon>
        <taxon>Elasmobranchii</taxon>
        <taxon>Galeomorphii</taxon>
        <taxon>Galeoidea</taxon>
        <taxon>Carcharhiniformes</taxon>
        <taxon>Scyliorhinidae</taxon>
        <taxon>Scyliorhinus</taxon>
    </lineage>
</organism>
<proteinExistence type="predicted"/>
<evidence type="ECO:0000313" key="10">
    <source>
        <dbReference type="Proteomes" id="UP000288216"/>
    </source>
</evidence>
<feature type="region of interest" description="Disordered" evidence="7">
    <location>
        <begin position="345"/>
        <end position="364"/>
    </location>
</feature>
<dbReference type="SUPFAM" id="SSF56112">
    <property type="entry name" value="Protein kinase-like (PK-like)"/>
    <property type="match status" value="1"/>
</dbReference>
<dbReference type="FunFam" id="1.25.40.10:FF:000101">
    <property type="entry name" value="Dual specificity protein kinase TTK"/>
    <property type="match status" value="1"/>
</dbReference>
<dbReference type="Proteomes" id="UP000288216">
    <property type="component" value="Unassembled WGS sequence"/>
</dbReference>
<dbReference type="GO" id="GO:0005524">
    <property type="term" value="F:ATP binding"/>
    <property type="evidence" value="ECO:0007669"/>
    <property type="project" value="UniProtKB-UniRule"/>
</dbReference>
<dbReference type="InterPro" id="IPR027084">
    <property type="entry name" value="Mps1_cat"/>
</dbReference>
<gene>
    <name evidence="9" type="ORF">scyTo_0010686</name>
</gene>
<dbReference type="Gene3D" id="3.30.200.20">
    <property type="entry name" value="Phosphorylase Kinase, domain 1"/>
    <property type="match status" value="1"/>
</dbReference>
<reference evidence="9 10" key="1">
    <citation type="journal article" date="2018" name="Nat. Ecol. Evol.">
        <title>Shark genomes provide insights into elasmobranch evolution and the origin of vertebrates.</title>
        <authorList>
            <person name="Hara Y"/>
            <person name="Yamaguchi K"/>
            <person name="Onimaru K"/>
            <person name="Kadota M"/>
            <person name="Koyanagi M"/>
            <person name="Keeley SD"/>
            <person name="Tatsumi K"/>
            <person name="Tanaka K"/>
            <person name="Motone F"/>
            <person name="Kageyama Y"/>
            <person name="Nozu R"/>
            <person name="Adachi N"/>
            <person name="Nishimura O"/>
            <person name="Nakagawa R"/>
            <person name="Tanegashima C"/>
            <person name="Kiyatake I"/>
            <person name="Matsumoto R"/>
            <person name="Murakumo K"/>
            <person name="Nishida K"/>
            <person name="Terakita A"/>
            <person name="Kuratani S"/>
            <person name="Sato K"/>
            <person name="Hyodo S Kuraku.S."/>
        </authorList>
    </citation>
    <scope>NUCLEOTIDE SEQUENCE [LARGE SCALE GENOMIC DNA]</scope>
</reference>
<keyword evidence="4" id="KW-0418">Kinase</keyword>
<sequence length="892" mass="100074">MIGWSGEFEFVMEEDMNESRMRLARITSRLAYLRTQQVEANKTEELKSNSDITDHTATIRQIIADGNFPEDWFVYLQKMEKTGDPQTNERLLNRLMELYNDAVAALSVEKYYANECYARILIRFAELKVFVDVDEAQEQFNLARVNCKRFAFVHIAYAQFELKRGSVRKCRTILQKALTMKAKPIELLEVAFQNLNQGKMELLLPEDGDKENLSVTVCKATPCMLSTTTDPLNTNRKNSESSEELQIDPFLSLRADMGNLAKERDVALVDQMMVQQLKYSAGTKVMQSSSVSLQPKMNEAASDLKMDVASVKMHTCTSKAMRVLASAFPEPDSCTYELKCGSSVTSSPNLESSNEDSDKVNDSPIFTRTGPFALKKQGAISDLIKQEYELKSDNLKEKGLKECKTHTAGVIKKQKTFPTEAGKGKDISGSTLAHVSPEANGPIFNQAGVMLAPKKVPSTSCIGKSAIRTASICQTPSNKIPHHLSSSSQTPLVSQSGQISTPHNFIPASQFYTCFPPTPATPQQHCDQLKQYGSSQLLPQLGIPVPTFTANETFVVKERAYSIIKLLGTGGSSKVFQVLDQKKQLYAVKQVNLQDADDLAVAGYKDEIEYLKRLQQHSDKIIRLFDHEITENYIYMVMELGNVDLNTLLRRKKVIKALERKLYWENMLEAVHTIHQHGIIHSDLKPANFLVVDGMLKLIDFGIANEIQPDVTSISKDALVGTLNFMAPETIKDTFSNGENRSKSKISPKSDVWSLGCILYYMTYGKTPFQHLTNHISKLQAITDLNYEIQFPAIPEKDLLDVLKKCLIRNPKERISIAALLDHPYVHLQLQQQSAVEPSKTSKKEMHHILSQLVALNSPNSITRAARTLWEQCNNGHDLDVSAFMKSSHHNL</sequence>
<dbReference type="PANTHER" id="PTHR22974">
    <property type="entry name" value="MIXED LINEAGE PROTEIN KINASE"/>
    <property type="match status" value="1"/>
</dbReference>
<dbReference type="GO" id="GO:0004712">
    <property type="term" value="F:protein serine/threonine/tyrosine kinase activity"/>
    <property type="evidence" value="ECO:0007669"/>
    <property type="project" value="TreeGrafter"/>
</dbReference>
<dbReference type="GO" id="GO:0005634">
    <property type="term" value="C:nucleus"/>
    <property type="evidence" value="ECO:0007669"/>
    <property type="project" value="TreeGrafter"/>
</dbReference>
<keyword evidence="3 6" id="KW-0547">Nucleotide-binding</keyword>
<dbReference type="OrthoDB" id="20524at2759"/>
<evidence type="ECO:0000256" key="7">
    <source>
        <dbReference type="SAM" id="MobiDB-lite"/>
    </source>
</evidence>
<comment type="caution">
    <text evidence="9">The sequence shown here is derived from an EMBL/GenBank/DDBJ whole genome shotgun (WGS) entry which is preliminary data.</text>
</comment>
<evidence type="ECO:0000256" key="2">
    <source>
        <dbReference type="ARBA" id="ARBA00022679"/>
    </source>
</evidence>
<dbReference type="GO" id="GO:0007094">
    <property type="term" value="P:mitotic spindle assembly checkpoint signaling"/>
    <property type="evidence" value="ECO:0007669"/>
    <property type="project" value="TreeGrafter"/>
</dbReference>
<name>A0A401PA99_SCYTO</name>
<evidence type="ECO:0000256" key="6">
    <source>
        <dbReference type="PROSITE-ProRule" id="PRU10141"/>
    </source>
</evidence>
<dbReference type="OMA" id="YHSTPDC"/>
<dbReference type="PROSITE" id="PS50011">
    <property type="entry name" value="PROTEIN_KINASE_DOM"/>
    <property type="match status" value="1"/>
</dbReference>
<evidence type="ECO:0000256" key="1">
    <source>
        <dbReference type="ARBA" id="ARBA00022527"/>
    </source>
</evidence>
<dbReference type="GO" id="GO:0034501">
    <property type="term" value="P:protein localization to kinetochore"/>
    <property type="evidence" value="ECO:0007669"/>
    <property type="project" value="TreeGrafter"/>
</dbReference>
<dbReference type="Pfam" id="PF00069">
    <property type="entry name" value="Pkinase"/>
    <property type="match status" value="1"/>
</dbReference>
<dbReference type="GO" id="GO:0000776">
    <property type="term" value="C:kinetochore"/>
    <property type="evidence" value="ECO:0007669"/>
    <property type="project" value="TreeGrafter"/>
</dbReference>
<protein>
    <recommendedName>
        <fullName evidence="8">Protein kinase domain-containing protein</fullName>
    </recommendedName>
</protein>
<dbReference type="STRING" id="75743.A0A401PA99"/>
<dbReference type="SMART" id="SM00220">
    <property type="entry name" value="S_TKc"/>
    <property type="match status" value="1"/>
</dbReference>
<dbReference type="SUPFAM" id="SSF48452">
    <property type="entry name" value="TPR-like"/>
    <property type="match status" value="1"/>
</dbReference>
<keyword evidence="2" id="KW-0808">Transferase</keyword>
<dbReference type="PANTHER" id="PTHR22974:SF21">
    <property type="entry name" value="DUAL SPECIFICITY PROTEIN KINASE TTK"/>
    <property type="match status" value="1"/>
</dbReference>
<dbReference type="AlphaFoldDB" id="A0A401PA99"/>
<evidence type="ECO:0000256" key="3">
    <source>
        <dbReference type="ARBA" id="ARBA00022741"/>
    </source>
</evidence>
<dbReference type="InterPro" id="IPR008271">
    <property type="entry name" value="Ser/Thr_kinase_AS"/>
</dbReference>
<dbReference type="Gene3D" id="1.10.510.10">
    <property type="entry name" value="Transferase(Phosphotransferase) domain 1"/>
    <property type="match status" value="1"/>
</dbReference>
<dbReference type="GO" id="GO:0098813">
    <property type="term" value="P:nuclear chromosome segregation"/>
    <property type="evidence" value="ECO:0007669"/>
    <property type="project" value="UniProtKB-ARBA"/>
</dbReference>
<dbReference type="FunFam" id="3.30.200.20:FF:000131">
    <property type="entry name" value="Dual specificity protein kinase TTK"/>
    <property type="match status" value="1"/>
</dbReference>
<evidence type="ECO:0000256" key="4">
    <source>
        <dbReference type="ARBA" id="ARBA00022777"/>
    </source>
</evidence>
<dbReference type="InterPro" id="IPR017441">
    <property type="entry name" value="Protein_kinase_ATP_BS"/>
</dbReference>
<evidence type="ECO:0000256" key="5">
    <source>
        <dbReference type="ARBA" id="ARBA00022840"/>
    </source>
</evidence>
<keyword evidence="1" id="KW-0723">Serine/threonine-protein kinase</keyword>
<dbReference type="GO" id="GO:0033316">
    <property type="term" value="P:meiotic spindle assembly checkpoint signaling"/>
    <property type="evidence" value="ECO:0007669"/>
    <property type="project" value="TreeGrafter"/>
</dbReference>
<dbReference type="InterPro" id="IPR011009">
    <property type="entry name" value="Kinase-like_dom_sf"/>
</dbReference>
<dbReference type="GO" id="GO:0004674">
    <property type="term" value="F:protein serine/threonine kinase activity"/>
    <property type="evidence" value="ECO:0007669"/>
    <property type="project" value="UniProtKB-KW"/>
</dbReference>
<dbReference type="PROSITE" id="PS00108">
    <property type="entry name" value="PROTEIN_KINASE_ST"/>
    <property type="match status" value="1"/>
</dbReference>